<keyword evidence="1 2" id="KW-0808">Transferase</keyword>
<protein>
    <submittedName>
        <fullName evidence="3">CDP-alcohol phosphatidyltransferase family protein</fullName>
    </submittedName>
</protein>
<dbReference type="InterPro" id="IPR043130">
    <property type="entry name" value="CDP-OH_PTrfase_TM_dom"/>
</dbReference>
<evidence type="ECO:0000313" key="4">
    <source>
        <dbReference type="Proteomes" id="UP000321408"/>
    </source>
</evidence>
<dbReference type="InterPro" id="IPR000462">
    <property type="entry name" value="CDP-OH_P_trans"/>
</dbReference>
<dbReference type="OrthoDB" id="9904at2157"/>
<dbReference type="GO" id="GO:0016780">
    <property type="term" value="F:phosphotransferase activity, for other substituted phosphate groups"/>
    <property type="evidence" value="ECO:0007669"/>
    <property type="project" value="InterPro"/>
</dbReference>
<comment type="similarity">
    <text evidence="2">Belongs to the CDP-alcohol phosphatidyltransferase class-I family.</text>
</comment>
<dbReference type="GO" id="GO:0016020">
    <property type="term" value="C:membrane"/>
    <property type="evidence" value="ECO:0007669"/>
    <property type="project" value="InterPro"/>
</dbReference>
<proteinExistence type="inferred from homology"/>
<dbReference type="Proteomes" id="UP000321408">
    <property type="component" value="Chromosome"/>
</dbReference>
<dbReference type="EMBL" id="CP042905">
    <property type="protein sequence ID" value="QEE17790.2"/>
    <property type="molecule type" value="Genomic_DNA"/>
</dbReference>
<evidence type="ECO:0000313" key="3">
    <source>
        <dbReference type="EMBL" id="QEE17790.2"/>
    </source>
</evidence>
<dbReference type="InterPro" id="IPR048254">
    <property type="entry name" value="CDP_ALCOHOL_P_TRANSF_CS"/>
</dbReference>
<reference evidence="3 4" key="2">
    <citation type="journal article" date="2024" name="Int. J. Syst. Evol. Microbiol.">
        <title>Promethearchaeum syntrophicum gen. nov., sp. nov., an anaerobic, obligately syntrophic archaeon, the first isolate of the lineage 'Asgard' archaea, and proposal of the new archaeal phylum Promethearchaeota phyl. nov. and kingdom Promethearchaeati regn. nov.</title>
        <authorList>
            <person name="Imachi H."/>
            <person name="Nobu M.K."/>
            <person name="Kato S."/>
            <person name="Takaki Y."/>
            <person name="Miyazaki M."/>
            <person name="Miyata M."/>
            <person name="Ogawara M."/>
            <person name="Saito Y."/>
            <person name="Sakai S."/>
            <person name="Tahara Y.O."/>
            <person name="Takano Y."/>
            <person name="Tasumi E."/>
            <person name="Uematsu K."/>
            <person name="Yoshimura T."/>
            <person name="Itoh T."/>
            <person name="Ohkuma M."/>
            <person name="Takai K."/>
        </authorList>
    </citation>
    <scope>NUCLEOTIDE SEQUENCE [LARGE SCALE GENOMIC DNA]</scope>
    <source>
        <strain evidence="3 4">MK-D1</strain>
    </source>
</reference>
<organism evidence="3 4">
    <name type="scientific">Promethearchaeum syntrophicum</name>
    <dbReference type="NCBI Taxonomy" id="2594042"/>
    <lineage>
        <taxon>Archaea</taxon>
        <taxon>Promethearchaeati</taxon>
        <taxon>Promethearchaeota</taxon>
        <taxon>Promethearchaeia</taxon>
        <taxon>Promethearchaeales</taxon>
        <taxon>Promethearchaeaceae</taxon>
        <taxon>Promethearchaeum</taxon>
    </lineage>
</organism>
<keyword evidence="4" id="KW-1185">Reference proteome</keyword>
<accession>A0A5B9DGA1</accession>
<evidence type="ECO:0000256" key="2">
    <source>
        <dbReference type="RuleBase" id="RU003750"/>
    </source>
</evidence>
<gene>
    <name evidence="3" type="ORF">DSAG12_03628</name>
</gene>
<dbReference type="PROSITE" id="PS00379">
    <property type="entry name" value="CDP_ALCOHOL_P_TRANSF"/>
    <property type="match status" value="1"/>
</dbReference>
<dbReference type="AlphaFoldDB" id="A0A5B9DGA1"/>
<dbReference type="Pfam" id="PF01066">
    <property type="entry name" value="CDP-OH_P_transf"/>
    <property type="match status" value="1"/>
</dbReference>
<sequence length="264" mass="30393">MVLNNFRHLLPKFTNGPVKFCIKHKITPNAISIIGFFVSTIAAIGFAFPNIFLYNYSEITPSFYWWWAGTPIFLFFLGGYIDVIDGAVARKTGKSTKFGAFLDSTLDRLSDAIIILGLMYGQLIFIWDENWNYMIGFISLITMVLISYTRSRAELEGVVMAGIGLMERGDRYFILVIGYVIEWAIFAINAQYSTGLYSKWFFPVFFIIYTLLCMQTLGARIRWTYKWLNNKMPEKVAKILAKEEEKIQNTEKNTLSEEAEDPEN</sequence>
<dbReference type="Gene3D" id="1.20.120.1760">
    <property type="match status" value="1"/>
</dbReference>
<dbReference type="KEGG" id="psyt:DSAG12_03628"/>
<evidence type="ECO:0000256" key="1">
    <source>
        <dbReference type="ARBA" id="ARBA00022679"/>
    </source>
</evidence>
<dbReference type="GO" id="GO:0008654">
    <property type="term" value="P:phospholipid biosynthetic process"/>
    <property type="evidence" value="ECO:0007669"/>
    <property type="project" value="InterPro"/>
</dbReference>
<name>A0A5B9DGA1_9ARCH</name>
<reference evidence="3 4" key="1">
    <citation type="journal article" date="2020" name="Nature">
        <title>Isolation of an archaeon at the prokaryote-eukaryote interface.</title>
        <authorList>
            <person name="Imachi H."/>
            <person name="Nobu M.K."/>
            <person name="Nakahara N."/>
            <person name="Morono Y."/>
            <person name="Ogawara M."/>
            <person name="Takaki Y."/>
            <person name="Takano Y."/>
            <person name="Uematsu K."/>
            <person name="Ikuta T."/>
            <person name="Ito M."/>
            <person name="Matsui Y."/>
            <person name="Miyazaki M."/>
            <person name="Murata K."/>
            <person name="Saito Y."/>
            <person name="Sakai S."/>
            <person name="Song C."/>
            <person name="Tasumi E."/>
            <person name="Yamanaka Y."/>
            <person name="Yamaguchi T."/>
            <person name="Kamagata Y."/>
            <person name="Tamaki H."/>
            <person name="Takai K."/>
        </authorList>
    </citation>
    <scope>NUCLEOTIDE SEQUENCE [LARGE SCALE GENOMIC DNA]</scope>
    <source>
        <strain evidence="3 4">MK-D1</strain>
    </source>
</reference>